<proteinExistence type="predicted"/>
<dbReference type="SMART" id="SM00960">
    <property type="entry name" value="Robl_LC7"/>
    <property type="match status" value="1"/>
</dbReference>
<dbReference type="Gene3D" id="3.30.450.30">
    <property type="entry name" value="Dynein light chain 2a, cytoplasmic"/>
    <property type="match status" value="1"/>
</dbReference>
<evidence type="ECO:0000313" key="2">
    <source>
        <dbReference type="EMBL" id="TLQ42969.1"/>
    </source>
</evidence>
<dbReference type="RefSeq" id="WP_138052385.1">
    <property type="nucleotide sequence ID" value="NZ_VAWE01000001.1"/>
</dbReference>
<gene>
    <name evidence="2" type="ORF">FEF34_07220</name>
</gene>
<protein>
    <submittedName>
        <fullName evidence="2">Dynein regulation protein LC7</fullName>
    </submittedName>
</protein>
<dbReference type="SUPFAM" id="SSF103196">
    <property type="entry name" value="Roadblock/LC7 domain"/>
    <property type="match status" value="1"/>
</dbReference>
<reference evidence="2 3" key="1">
    <citation type="submission" date="2019-05" db="EMBL/GenBank/DDBJ databases">
        <title>Streptomyces marianii sp. nov., a novel marine actinomycete from southern coast of India.</title>
        <authorList>
            <person name="Iniyan A.M."/>
            <person name="Wink J."/>
            <person name="Ramprasad E."/>
            <person name="Ramana C.V."/>
            <person name="Bunk B."/>
            <person name="Sproer C."/>
            <person name="Joseph F.-J.R.S."/>
            <person name="Vincent S.G.P."/>
        </authorList>
    </citation>
    <scope>NUCLEOTIDE SEQUENCE [LARGE SCALE GENOMIC DNA]</scope>
    <source>
        <strain evidence="2 3">ICN19</strain>
    </source>
</reference>
<dbReference type="Proteomes" id="UP000305921">
    <property type="component" value="Unassembled WGS sequence"/>
</dbReference>
<feature type="domain" description="Roadblock/LAMTOR2" evidence="1">
    <location>
        <begin position="7"/>
        <end position="96"/>
    </location>
</feature>
<sequence>MDHEALAGEMKGLRDQISGITDTVIAAVDGILIAADTEDGIEPNELAALAAASMGIAQRTAAATGRGPLRRTVACGSRGCAAVYPVGDTALMVVLGDEGLAVEQLHLESQPMLKRIGAILSEGN</sequence>
<comment type="caution">
    <text evidence="2">The sequence shown here is derived from an EMBL/GenBank/DDBJ whole genome shotgun (WGS) entry which is preliminary data.</text>
</comment>
<evidence type="ECO:0000259" key="1">
    <source>
        <dbReference type="SMART" id="SM00960"/>
    </source>
</evidence>
<evidence type="ECO:0000313" key="3">
    <source>
        <dbReference type="Proteomes" id="UP000305921"/>
    </source>
</evidence>
<dbReference type="AlphaFoldDB" id="A0A5R9E1T1"/>
<dbReference type="OrthoDB" id="4257664at2"/>
<keyword evidence="3" id="KW-1185">Reference proteome</keyword>
<dbReference type="Pfam" id="PF03259">
    <property type="entry name" value="Robl_LC7"/>
    <property type="match status" value="1"/>
</dbReference>
<dbReference type="InterPro" id="IPR004942">
    <property type="entry name" value="Roadblock/LAMTOR2_dom"/>
</dbReference>
<organism evidence="2 3">
    <name type="scientific">Streptomyces marianii</name>
    <dbReference type="NCBI Taxonomy" id="1817406"/>
    <lineage>
        <taxon>Bacteria</taxon>
        <taxon>Bacillati</taxon>
        <taxon>Actinomycetota</taxon>
        <taxon>Actinomycetes</taxon>
        <taxon>Kitasatosporales</taxon>
        <taxon>Streptomycetaceae</taxon>
        <taxon>Streptomyces</taxon>
    </lineage>
</organism>
<name>A0A5R9E1T1_9ACTN</name>
<dbReference type="EMBL" id="VAWE01000001">
    <property type="protein sequence ID" value="TLQ42969.1"/>
    <property type="molecule type" value="Genomic_DNA"/>
</dbReference>
<accession>A0A5R9E1T1</accession>